<organism evidence="2 3">
    <name type="scientific">Pseudomonas saudiphocaensis</name>
    <dbReference type="NCBI Taxonomy" id="1499686"/>
    <lineage>
        <taxon>Bacteria</taxon>
        <taxon>Pseudomonadati</taxon>
        <taxon>Pseudomonadota</taxon>
        <taxon>Gammaproteobacteria</taxon>
        <taxon>Pseudomonadales</taxon>
        <taxon>Pseudomonadaceae</taxon>
        <taxon>Pseudomonas</taxon>
    </lineage>
</organism>
<evidence type="ECO:0000259" key="1">
    <source>
        <dbReference type="PROSITE" id="PS51340"/>
    </source>
</evidence>
<dbReference type="Pfam" id="PF03473">
    <property type="entry name" value="MOSC"/>
    <property type="match status" value="1"/>
</dbReference>
<dbReference type="GO" id="GO:0030170">
    <property type="term" value="F:pyridoxal phosphate binding"/>
    <property type="evidence" value="ECO:0007669"/>
    <property type="project" value="InterPro"/>
</dbReference>
<dbReference type="InterPro" id="IPR052353">
    <property type="entry name" value="Benzoxazolinone_Detox_Enz"/>
</dbReference>
<feature type="domain" description="MOSC" evidence="1">
    <location>
        <begin position="29"/>
        <end position="166"/>
    </location>
</feature>
<dbReference type="Gene3D" id="2.40.33.20">
    <property type="entry name" value="PK beta-barrel domain-like"/>
    <property type="match status" value="1"/>
</dbReference>
<dbReference type="InterPro" id="IPR005302">
    <property type="entry name" value="MoCF_Sase_C"/>
</dbReference>
<name>A0A078LW48_9PSED</name>
<dbReference type="PROSITE" id="PS51340">
    <property type="entry name" value="MOSC"/>
    <property type="match status" value="1"/>
</dbReference>
<dbReference type="Proteomes" id="UP000053902">
    <property type="component" value="Unassembled WGS sequence"/>
</dbReference>
<sequence length="231" mass="26111">MKLARIEQVLTGKAVPYTRPGSFSAIAKQPVAGPVQVDVEGLQGDEQGDPKVHGGVNKAVHHYAYEHYARWRQQLGDLPLLKQPGAFGENISTRGLSEADLCLGDILRCGDARLEIVQTRQPCWKLNDRFGVADMALRVQQSGMTGWYYRVLEPGTLEAGQMLTLEHRPFPRWSLTRVLEVLYQRTLDHTALQELSELPLVPSWRKLVDRRLQQGTVEDWSKRLYGAQPEN</sequence>
<dbReference type="SUPFAM" id="SSF50800">
    <property type="entry name" value="PK beta-barrel domain-like"/>
    <property type="match status" value="1"/>
</dbReference>
<accession>A0A078LW48</accession>
<dbReference type="RefSeq" id="WP_037023219.1">
    <property type="nucleotide sequence ID" value="NZ_CCSF01000001.1"/>
</dbReference>
<dbReference type="OrthoDB" id="9786134at2"/>
<gene>
    <name evidence="2" type="ORF">BN1079_01397</name>
</gene>
<dbReference type="STRING" id="1499686.BN1079_01397"/>
<dbReference type="Pfam" id="PF03475">
    <property type="entry name" value="YiiM_3-alpha"/>
    <property type="match status" value="1"/>
</dbReference>
<proteinExistence type="predicted"/>
<dbReference type="HOGENOM" id="CLU_082566_1_1_6"/>
<dbReference type="PANTHER" id="PTHR30212">
    <property type="entry name" value="PROTEIN YIIM"/>
    <property type="match status" value="1"/>
</dbReference>
<keyword evidence="3" id="KW-1185">Reference proteome</keyword>
<evidence type="ECO:0000313" key="2">
    <source>
        <dbReference type="EMBL" id="CDZ94086.1"/>
    </source>
</evidence>
<dbReference type="InterPro" id="IPR011037">
    <property type="entry name" value="Pyrv_Knase-like_insert_dom_sf"/>
</dbReference>
<dbReference type="AlphaFoldDB" id="A0A078LW48"/>
<dbReference type="eggNOG" id="COG2258">
    <property type="taxonomic scope" value="Bacteria"/>
</dbReference>
<dbReference type="InterPro" id="IPR005163">
    <property type="entry name" value="Tri_helical_YiiM-like"/>
</dbReference>
<protein>
    <submittedName>
        <fullName evidence="2">Mosc domain-containing protein</fullName>
    </submittedName>
</protein>
<dbReference type="GO" id="GO:0030151">
    <property type="term" value="F:molybdenum ion binding"/>
    <property type="evidence" value="ECO:0007669"/>
    <property type="project" value="InterPro"/>
</dbReference>
<dbReference type="EMBL" id="CCSF01000001">
    <property type="protein sequence ID" value="CDZ94086.1"/>
    <property type="molecule type" value="Genomic_DNA"/>
</dbReference>
<reference evidence="2 3" key="1">
    <citation type="submission" date="2014-07" db="EMBL/GenBank/DDBJ databases">
        <authorList>
            <person name="Urmite Genomes Urmite Genomes"/>
        </authorList>
    </citation>
    <scope>NUCLEOTIDE SEQUENCE [LARGE SCALE GENOMIC DNA]</scope>
    <source>
        <strain evidence="2 3">20_BN</strain>
    </source>
</reference>
<dbReference type="GO" id="GO:0003824">
    <property type="term" value="F:catalytic activity"/>
    <property type="evidence" value="ECO:0007669"/>
    <property type="project" value="InterPro"/>
</dbReference>
<dbReference type="PANTHER" id="PTHR30212:SF2">
    <property type="entry name" value="PROTEIN YIIM"/>
    <property type="match status" value="1"/>
</dbReference>
<evidence type="ECO:0000313" key="3">
    <source>
        <dbReference type="Proteomes" id="UP000053902"/>
    </source>
</evidence>